<dbReference type="RefSeq" id="WP_183496748.1">
    <property type="nucleotide sequence ID" value="NZ_JACIFF010000008.1"/>
</dbReference>
<dbReference type="AlphaFoldDB" id="A0A840E997"/>
<name>A0A840E997_9BACT</name>
<protein>
    <submittedName>
        <fullName evidence="1">Tetratricopeptide (TPR) repeat protein</fullName>
    </submittedName>
</protein>
<dbReference type="Gene3D" id="1.25.40.10">
    <property type="entry name" value="Tetratricopeptide repeat domain"/>
    <property type="match status" value="1"/>
</dbReference>
<dbReference type="EMBL" id="JACIFF010000008">
    <property type="protein sequence ID" value="MBB4080513.1"/>
    <property type="molecule type" value="Genomic_DNA"/>
</dbReference>
<proteinExistence type="predicted"/>
<comment type="caution">
    <text evidence="1">The sequence shown here is derived from an EMBL/GenBank/DDBJ whole genome shotgun (WGS) entry which is preliminary data.</text>
</comment>
<organism evidence="1 2">
    <name type="scientific">Neolewinella aquimaris</name>
    <dbReference type="NCBI Taxonomy" id="1835722"/>
    <lineage>
        <taxon>Bacteria</taxon>
        <taxon>Pseudomonadati</taxon>
        <taxon>Bacteroidota</taxon>
        <taxon>Saprospiria</taxon>
        <taxon>Saprospirales</taxon>
        <taxon>Lewinellaceae</taxon>
        <taxon>Neolewinella</taxon>
    </lineage>
</organism>
<dbReference type="Proteomes" id="UP000576209">
    <property type="component" value="Unassembled WGS sequence"/>
</dbReference>
<dbReference type="InterPro" id="IPR011990">
    <property type="entry name" value="TPR-like_helical_dom_sf"/>
</dbReference>
<dbReference type="SUPFAM" id="SSF48452">
    <property type="entry name" value="TPR-like"/>
    <property type="match status" value="1"/>
</dbReference>
<reference evidence="1 2" key="1">
    <citation type="submission" date="2020-08" db="EMBL/GenBank/DDBJ databases">
        <title>Genomic Encyclopedia of Type Strains, Phase IV (KMG-IV): sequencing the most valuable type-strain genomes for metagenomic binning, comparative biology and taxonomic classification.</title>
        <authorList>
            <person name="Goeker M."/>
        </authorList>
    </citation>
    <scope>NUCLEOTIDE SEQUENCE [LARGE SCALE GENOMIC DNA]</scope>
    <source>
        <strain evidence="1 2">DSM 105137</strain>
    </source>
</reference>
<evidence type="ECO:0000313" key="1">
    <source>
        <dbReference type="EMBL" id="MBB4080513.1"/>
    </source>
</evidence>
<evidence type="ECO:0000313" key="2">
    <source>
        <dbReference type="Proteomes" id="UP000576209"/>
    </source>
</evidence>
<accession>A0A840E997</accession>
<sequence>MRDLFVLLIFLSFGRGVACQSVYNVRETLYLPERAAAGVIYTKLPLDVEGQSVSQLRFSEQPAGGQENAYRWEVDPIRPRDSLHLSYRVRVTSTPAWDPDNSAMTDGAINWPPLEEGTVALQYALPPLVREDIDKTEFGTLEPGDTTVEAVNRLIRRLGRRVKTVRNPEAFDYDRPLLEDVYRRSTTARRKHLLLSLALQYLDLPHRVVAGKVLSYGEVRENELWVEIPVGGRWFRVYYGDGVDRSEWGPPLEADQFLACSFDWRDYTLEVVSAPGEPFIETTLWGEYSNVVLDFWTAKDEALGRKQYARAVTYLDSILQYSPQSVVTIAEIGLVYTQAGRPEEGLPYLQRAFQLSSTSEDRSTAMLQMAKYFSLQDQTEEALKALAQAYRPSPIDLSVIFSDVRFQNLARLDRLEQRLTAYLQSAGD</sequence>
<keyword evidence="2" id="KW-1185">Reference proteome</keyword>
<dbReference type="Pfam" id="PF13424">
    <property type="entry name" value="TPR_12"/>
    <property type="match status" value="1"/>
</dbReference>
<gene>
    <name evidence="1" type="ORF">GGR28_003147</name>
</gene>